<dbReference type="Gene3D" id="3.40.50.1000">
    <property type="entry name" value="HAD superfamily/HAD-like"/>
    <property type="match status" value="1"/>
</dbReference>
<feature type="binding site" evidence="10">
    <location>
        <position position="10"/>
    </location>
    <ligand>
        <name>Mg(2+)</name>
        <dbReference type="ChEBI" id="CHEBI:18420"/>
    </ligand>
</feature>
<dbReference type="NCBIfam" id="TIGR01549">
    <property type="entry name" value="HAD-SF-IA-v1"/>
    <property type="match status" value="1"/>
</dbReference>
<dbReference type="InterPro" id="IPR037512">
    <property type="entry name" value="PGPase_prok"/>
</dbReference>
<dbReference type="GO" id="GO:0046295">
    <property type="term" value="P:glycolate biosynthetic process"/>
    <property type="evidence" value="ECO:0007669"/>
    <property type="project" value="UniProtKB-UniRule"/>
</dbReference>
<comment type="catalytic activity">
    <reaction evidence="1 10">
        <text>2-phosphoglycolate + H2O = glycolate + phosphate</text>
        <dbReference type="Rhea" id="RHEA:14369"/>
        <dbReference type="ChEBI" id="CHEBI:15377"/>
        <dbReference type="ChEBI" id="CHEBI:29805"/>
        <dbReference type="ChEBI" id="CHEBI:43474"/>
        <dbReference type="ChEBI" id="CHEBI:58033"/>
        <dbReference type="EC" id="3.1.3.18"/>
    </reaction>
</comment>
<dbReference type="InterPro" id="IPR023214">
    <property type="entry name" value="HAD_sf"/>
</dbReference>
<gene>
    <name evidence="11" type="primary">gph</name>
    <name evidence="11" type="ORF">KB874_07675</name>
</gene>
<evidence type="ECO:0000313" key="12">
    <source>
        <dbReference type="Proteomes" id="UP000681356"/>
    </source>
</evidence>
<accession>A0A8J7WE30</accession>
<dbReference type="Pfam" id="PF13419">
    <property type="entry name" value="HAD_2"/>
    <property type="match status" value="1"/>
</dbReference>
<dbReference type="SFLD" id="SFLDG01129">
    <property type="entry name" value="C1.5:_HAD__Beta-PGM__Phosphata"/>
    <property type="match status" value="1"/>
</dbReference>
<sequence length="219" mass="23730">MNARIVFDLDGTLIDSAPDIHGIANAILSEEGQEPISLAQARDFIGNGASVFVQKMRAARSIPEAEHPRLLASFIRRYDHAVMLTLPYPGVVEALAALTAKGHRLGVCTNKPIRPTRAVLAHLGLDRWFGTVWGGDSLPVHKPDPAPLHAAFEALGDGPRLYVGDSDVDAETAQRAEVPFLLFTEGYRKVPVSEMHHDVPFDDFATLPALVERLLASAA</sequence>
<dbReference type="InterPro" id="IPR036412">
    <property type="entry name" value="HAD-like_sf"/>
</dbReference>
<evidence type="ECO:0000256" key="10">
    <source>
        <dbReference type="HAMAP-Rule" id="MF_00495"/>
    </source>
</evidence>
<feature type="binding site" evidence="10">
    <location>
        <position position="165"/>
    </location>
    <ligand>
        <name>Mg(2+)</name>
        <dbReference type="ChEBI" id="CHEBI:18420"/>
    </ligand>
</feature>
<dbReference type="GO" id="GO:0006281">
    <property type="term" value="P:DNA repair"/>
    <property type="evidence" value="ECO:0007669"/>
    <property type="project" value="TreeGrafter"/>
</dbReference>
<comment type="pathway">
    <text evidence="3 10">Organic acid metabolism; glycolate biosynthesis; glycolate from 2-phosphoglycolate: step 1/1.</text>
</comment>
<evidence type="ECO:0000256" key="4">
    <source>
        <dbReference type="ARBA" id="ARBA00006171"/>
    </source>
</evidence>
<organism evidence="11 12">
    <name type="scientific">Thetidibacter halocola</name>
    <dbReference type="NCBI Taxonomy" id="2827239"/>
    <lineage>
        <taxon>Bacteria</taxon>
        <taxon>Pseudomonadati</taxon>
        <taxon>Pseudomonadota</taxon>
        <taxon>Alphaproteobacteria</taxon>
        <taxon>Rhodobacterales</taxon>
        <taxon>Roseobacteraceae</taxon>
        <taxon>Thetidibacter</taxon>
    </lineage>
</organism>
<dbReference type="SFLD" id="SFLDS00003">
    <property type="entry name" value="Haloacid_Dehalogenase"/>
    <property type="match status" value="1"/>
</dbReference>
<dbReference type="RefSeq" id="WP_212535986.1">
    <property type="nucleotide sequence ID" value="NZ_JAGTUU010000003.1"/>
</dbReference>
<dbReference type="GO" id="GO:0046872">
    <property type="term" value="F:metal ion binding"/>
    <property type="evidence" value="ECO:0007669"/>
    <property type="project" value="UniProtKB-KW"/>
</dbReference>
<keyword evidence="7 10" id="KW-0378">Hydrolase</keyword>
<evidence type="ECO:0000256" key="3">
    <source>
        <dbReference type="ARBA" id="ARBA00004818"/>
    </source>
</evidence>
<keyword evidence="8 10" id="KW-0460">Magnesium</keyword>
<protein>
    <recommendedName>
        <fullName evidence="5 10">Phosphoglycolate phosphatase</fullName>
        <shortName evidence="10">PGP</shortName>
        <shortName evidence="10">PGPase</shortName>
        <ecNumber evidence="5 10">3.1.3.18</ecNumber>
    </recommendedName>
</protein>
<dbReference type="UniPathway" id="UPA00865">
    <property type="reaction ID" value="UER00834"/>
</dbReference>
<name>A0A8J7WE30_9RHOB</name>
<dbReference type="GO" id="GO:0005975">
    <property type="term" value="P:carbohydrate metabolic process"/>
    <property type="evidence" value="ECO:0007669"/>
    <property type="project" value="InterPro"/>
</dbReference>
<evidence type="ECO:0000256" key="7">
    <source>
        <dbReference type="ARBA" id="ARBA00022801"/>
    </source>
</evidence>
<feature type="binding site" evidence="10">
    <location>
        <position position="8"/>
    </location>
    <ligand>
        <name>Mg(2+)</name>
        <dbReference type="ChEBI" id="CHEBI:18420"/>
    </ligand>
</feature>
<dbReference type="GO" id="GO:0008967">
    <property type="term" value="F:phosphoglycolate phosphatase activity"/>
    <property type="evidence" value="ECO:0007669"/>
    <property type="project" value="UniProtKB-UniRule"/>
</dbReference>
<keyword evidence="12" id="KW-1185">Reference proteome</keyword>
<proteinExistence type="inferred from homology"/>
<evidence type="ECO:0000256" key="2">
    <source>
        <dbReference type="ARBA" id="ARBA00001946"/>
    </source>
</evidence>
<dbReference type="HAMAP" id="MF_00495">
    <property type="entry name" value="GPH_hydrolase_bact"/>
    <property type="match status" value="1"/>
</dbReference>
<evidence type="ECO:0000256" key="1">
    <source>
        <dbReference type="ARBA" id="ARBA00000830"/>
    </source>
</evidence>
<dbReference type="InterPro" id="IPR041492">
    <property type="entry name" value="HAD_2"/>
</dbReference>
<dbReference type="NCBIfam" id="TIGR01449">
    <property type="entry name" value="PGP_bact"/>
    <property type="match status" value="1"/>
</dbReference>
<dbReference type="SUPFAM" id="SSF56784">
    <property type="entry name" value="HAD-like"/>
    <property type="match status" value="1"/>
</dbReference>
<dbReference type="Gene3D" id="1.10.150.240">
    <property type="entry name" value="Putative phosphatase, domain 2"/>
    <property type="match status" value="1"/>
</dbReference>
<dbReference type="PANTHER" id="PTHR43434:SF1">
    <property type="entry name" value="PHOSPHOGLYCOLATE PHOSPHATASE"/>
    <property type="match status" value="1"/>
</dbReference>
<evidence type="ECO:0000256" key="5">
    <source>
        <dbReference type="ARBA" id="ARBA00013078"/>
    </source>
</evidence>
<dbReference type="EC" id="3.1.3.18" evidence="5 10"/>
<dbReference type="Proteomes" id="UP000681356">
    <property type="component" value="Unassembled WGS sequence"/>
</dbReference>
<feature type="active site" description="Nucleophile" evidence="10">
    <location>
        <position position="8"/>
    </location>
</feature>
<keyword evidence="9 10" id="KW-0119">Carbohydrate metabolism</keyword>
<keyword evidence="6 10" id="KW-0479">Metal-binding</keyword>
<reference evidence="11" key="1">
    <citation type="submission" date="2021-04" db="EMBL/GenBank/DDBJ databases">
        <authorList>
            <person name="Yoon J."/>
        </authorList>
    </citation>
    <scope>NUCLEOTIDE SEQUENCE</scope>
    <source>
        <strain evidence="11">KMU-90</strain>
    </source>
</reference>
<dbReference type="PANTHER" id="PTHR43434">
    <property type="entry name" value="PHOSPHOGLYCOLATE PHOSPHATASE"/>
    <property type="match status" value="1"/>
</dbReference>
<evidence type="ECO:0000256" key="9">
    <source>
        <dbReference type="ARBA" id="ARBA00023277"/>
    </source>
</evidence>
<evidence type="ECO:0000256" key="8">
    <source>
        <dbReference type="ARBA" id="ARBA00022842"/>
    </source>
</evidence>
<comment type="similarity">
    <text evidence="4 10">Belongs to the HAD-like hydrolase superfamily. CbbY/CbbZ/Gph/YieH family.</text>
</comment>
<comment type="caution">
    <text evidence="11">The sequence shown here is derived from an EMBL/GenBank/DDBJ whole genome shotgun (WGS) entry which is preliminary data.</text>
</comment>
<comment type="function">
    <text evidence="10">Specifically catalyzes the dephosphorylation of 2-phosphoglycolate. Is involved in the dissimilation of the intracellular 2-phosphoglycolate formed during the DNA repair of 3'-phosphoglycolate ends, a major class of DNA lesions induced by oxidative stress.</text>
</comment>
<dbReference type="InterPro" id="IPR023198">
    <property type="entry name" value="PGP-like_dom2"/>
</dbReference>
<comment type="cofactor">
    <cofactor evidence="2 10">
        <name>Mg(2+)</name>
        <dbReference type="ChEBI" id="CHEBI:18420"/>
    </cofactor>
</comment>
<dbReference type="InterPro" id="IPR050155">
    <property type="entry name" value="HAD-like_hydrolase_sf"/>
</dbReference>
<dbReference type="AlphaFoldDB" id="A0A8J7WE30"/>
<dbReference type="EMBL" id="JAGTUU010000003">
    <property type="protein sequence ID" value="MBS0124011.1"/>
    <property type="molecule type" value="Genomic_DNA"/>
</dbReference>
<evidence type="ECO:0000313" key="11">
    <source>
        <dbReference type="EMBL" id="MBS0124011.1"/>
    </source>
</evidence>
<evidence type="ECO:0000256" key="6">
    <source>
        <dbReference type="ARBA" id="ARBA00022723"/>
    </source>
</evidence>
<dbReference type="InterPro" id="IPR006439">
    <property type="entry name" value="HAD-SF_hydro_IA"/>
</dbReference>
<dbReference type="GO" id="GO:0005829">
    <property type="term" value="C:cytosol"/>
    <property type="evidence" value="ECO:0007669"/>
    <property type="project" value="TreeGrafter"/>
</dbReference>